<evidence type="ECO:0000256" key="6">
    <source>
        <dbReference type="PIRSR" id="PIRSR603437-50"/>
    </source>
</evidence>
<evidence type="ECO:0000256" key="4">
    <source>
        <dbReference type="ARBA" id="ARBA00023002"/>
    </source>
</evidence>
<dbReference type="GO" id="GO:0005739">
    <property type="term" value="C:mitochondrion"/>
    <property type="evidence" value="ECO:0007669"/>
    <property type="project" value="UniProtKB-SubCell"/>
</dbReference>
<evidence type="ECO:0000313" key="12">
    <source>
        <dbReference type="Proteomes" id="UP000196158"/>
    </source>
</evidence>
<dbReference type="STRING" id="1789683.A0A1X7R0P5"/>
<keyword evidence="7" id="KW-0496">Mitochondrion</keyword>
<feature type="domain" description="Glycine cleavage system P-protein N-terminal" evidence="9">
    <location>
        <begin position="544"/>
        <end position="798"/>
    </location>
</feature>
<comment type="cofactor">
    <cofactor evidence="1 6 7">
        <name>pyridoxal 5'-phosphate</name>
        <dbReference type="ChEBI" id="CHEBI:597326"/>
    </cofactor>
</comment>
<dbReference type="Pfam" id="PF21478">
    <property type="entry name" value="GcvP2_C"/>
    <property type="match status" value="1"/>
</dbReference>
<keyword evidence="3 6" id="KW-0663">Pyridoxal phosphate</keyword>
<keyword evidence="8" id="KW-0175">Coiled coil</keyword>
<dbReference type="Pfam" id="PF02347">
    <property type="entry name" value="GDC-P"/>
    <property type="match status" value="2"/>
</dbReference>
<dbReference type="PANTHER" id="PTHR11773">
    <property type="entry name" value="GLYCINE DEHYDROGENASE, DECARBOXYLATING"/>
    <property type="match status" value="1"/>
</dbReference>
<comment type="catalytic activity">
    <reaction evidence="5 7">
        <text>N(6)-[(R)-lipoyl]-L-lysyl-[glycine-cleavage complex H protein] + glycine + H(+) = N(6)-[(R)-S(8)-aminomethyldihydrolipoyl]-L-lysyl-[glycine-cleavage complex H protein] + CO2</text>
        <dbReference type="Rhea" id="RHEA:24304"/>
        <dbReference type="Rhea" id="RHEA-COMP:10494"/>
        <dbReference type="Rhea" id="RHEA-COMP:10495"/>
        <dbReference type="ChEBI" id="CHEBI:15378"/>
        <dbReference type="ChEBI" id="CHEBI:16526"/>
        <dbReference type="ChEBI" id="CHEBI:57305"/>
        <dbReference type="ChEBI" id="CHEBI:83099"/>
        <dbReference type="ChEBI" id="CHEBI:83143"/>
        <dbReference type="EC" id="1.4.4.2"/>
    </reaction>
</comment>
<evidence type="ECO:0000256" key="1">
    <source>
        <dbReference type="ARBA" id="ARBA00001933"/>
    </source>
</evidence>
<dbReference type="CDD" id="cd00613">
    <property type="entry name" value="GDC-P"/>
    <property type="match status" value="1"/>
</dbReference>
<protein>
    <recommendedName>
        <fullName evidence="7">Glycine cleavage system P protein</fullName>
        <ecNumber evidence="7">1.4.4.2</ecNumber>
    </recommendedName>
</protein>
<dbReference type="SUPFAM" id="SSF53383">
    <property type="entry name" value="PLP-dependent transferases"/>
    <property type="match status" value="2"/>
</dbReference>
<dbReference type="OrthoDB" id="6537869at2759"/>
<dbReference type="GO" id="GO:0005960">
    <property type="term" value="C:glycine cleavage complex"/>
    <property type="evidence" value="ECO:0007669"/>
    <property type="project" value="TreeGrafter"/>
</dbReference>
<evidence type="ECO:0000259" key="10">
    <source>
        <dbReference type="Pfam" id="PF21478"/>
    </source>
</evidence>
<dbReference type="GO" id="GO:0004375">
    <property type="term" value="F:glycine dehydrogenase (decarboxylating) activity"/>
    <property type="evidence" value="ECO:0007669"/>
    <property type="project" value="UniProtKB-UniRule"/>
</dbReference>
<dbReference type="NCBIfam" id="TIGR00461">
    <property type="entry name" value="gcvP"/>
    <property type="match status" value="1"/>
</dbReference>
<feature type="coiled-coil region" evidence="8">
    <location>
        <begin position="686"/>
        <end position="713"/>
    </location>
</feature>
<keyword evidence="12" id="KW-1185">Reference proteome</keyword>
<dbReference type="EMBL" id="FXLY01000003">
    <property type="protein sequence ID" value="SMN19039.1"/>
    <property type="molecule type" value="Genomic_DNA"/>
</dbReference>
<dbReference type="FunFam" id="3.40.640.10:FF:000007">
    <property type="entry name" value="glycine dehydrogenase (Decarboxylating), mitochondrial"/>
    <property type="match status" value="1"/>
</dbReference>
<proteinExistence type="inferred from homology"/>
<evidence type="ECO:0000256" key="2">
    <source>
        <dbReference type="ARBA" id="ARBA00010756"/>
    </source>
</evidence>
<evidence type="ECO:0000259" key="9">
    <source>
        <dbReference type="Pfam" id="PF02347"/>
    </source>
</evidence>
<dbReference type="FunFam" id="3.40.640.10:FF:000005">
    <property type="entry name" value="Glycine dehydrogenase (decarboxylating), mitochondrial"/>
    <property type="match status" value="1"/>
</dbReference>
<comment type="similarity">
    <text evidence="2 7">Belongs to the GcvP family.</text>
</comment>
<comment type="subunit">
    <text evidence="7">The glycine cleavage system is composed of four proteins: P, T, L and H.</text>
</comment>
<dbReference type="AlphaFoldDB" id="A0A1X7R0P5"/>
<sequence length="1029" mass="114245">MTTVTKKVIPLRWISNIKLLQHRSFHVDAIAYKTANITSKQFESIYNSDAKDLSRELDGFLKRHIGPSPKDVNKMLKTLNYDDLSNFISSVIPEKILEKRSLNLKAPDQGYTEQEMLKELKNLANLNNFEVKNFIGKGYYGTILPPVIQRNLLENPQWYTSYTPYQPEISQGRLESLLNFQTIITELTGLPIANASLLDEGTAASEAMLLSFNLSKGKKKTYLIDSNIHKQTKAVLRTRSIPTNIEIKEIDPYNLDSIKEELSTNNVSGILIQYPATDGSIASMENLQNLSKLIHEKKGIVSVASDLMALTLLKPPSEFNADVVLGSSQRFGVPMGFGGPHAAFFSVTNKLSRKIPGRIVGVSKDRLGNQAFRLALQTREQHIKRDKATSNICTAQALLANIAAMYVVYHGPEGLKNISQRIFAITSILAKFINSDGSSFKTLNENWFDTLTIKLPDGITSDNLLQNALKKYNINLYKVNDNAVSVAIDETTTQKDLENLIKLFSNDSQINVTQLVAESKFEEFPVDLRRSDNFLAQPVFNTYHNETAMLRYMTRLQMRDLSLANSMIPLGSCTMKLNATTEMIPITWPQFANIHPFQPKSQVQGYYELTKSLEHDLCEITGFDAISLQPNSGAQGEFSGLRVITTYLKDQGQTHRNICLIPISAHGTNPASAAMCGLKVVPIACLKNGSLDLVDLKAKAEQYKDNLAAIMITYPSTYGLYEPGVTDAINIVHENGGQVYLDGANMNAQLGLTSPAFLGADVCHLNLHKTFAIPHGGGGPGVGAIGVKSHLQPYLPGHDITKIEGAGEKSIDAVCSSAFGNSLVLPISFAFIKMLGNQGVPFVSSMAILNANYLVERLKEHYKILFISEEDRVSKHCAHEFIIDLREFKDKHVEAIDIAKRLQDYGFHAPTLAFPVPGTLMVEPTESEDLNELNRFVDAMISIRGEIDDFVNGQPKGMVLKNAPHSLEDLLISKDWDTRGYTREQAAYPLPFLKQNKFWPVVARVDDMYGDMNLMCTCPSVEDVASSQK</sequence>
<keyword evidence="7" id="KW-0809">Transit peptide</keyword>
<evidence type="ECO:0000256" key="5">
    <source>
        <dbReference type="ARBA" id="ARBA00049026"/>
    </source>
</evidence>
<dbReference type="GO" id="GO:0019464">
    <property type="term" value="P:glycine decarboxylation via glycine cleavage system"/>
    <property type="evidence" value="ECO:0007669"/>
    <property type="project" value="TreeGrafter"/>
</dbReference>
<reference evidence="11 12" key="1">
    <citation type="submission" date="2017-04" db="EMBL/GenBank/DDBJ databases">
        <authorList>
            <person name="Afonso C.L."/>
            <person name="Miller P.J."/>
            <person name="Scott M.A."/>
            <person name="Spackman E."/>
            <person name="Goraichik I."/>
            <person name="Dimitrov K.M."/>
            <person name="Suarez D.L."/>
            <person name="Swayne D.E."/>
        </authorList>
    </citation>
    <scope>NUCLEOTIDE SEQUENCE [LARGE SCALE GENOMIC DNA]</scope>
</reference>
<dbReference type="InterPro" id="IPR015421">
    <property type="entry name" value="PyrdxlP-dep_Trfase_major"/>
</dbReference>
<dbReference type="InterPro" id="IPR049315">
    <property type="entry name" value="GDC-P_N"/>
</dbReference>
<dbReference type="EC" id="1.4.4.2" evidence="7"/>
<dbReference type="InterPro" id="IPR015422">
    <property type="entry name" value="PyrdxlP-dep_Trfase_small"/>
</dbReference>
<feature type="domain" description="Glycine dehydrogenase C-terminal" evidence="10">
    <location>
        <begin position="844"/>
        <end position="965"/>
    </location>
</feature>
<dbReference type="Gene3D" id="3.90.1150.10">
    <property type="entry name" value="Aspartate Aminotransferase, domain 1"/>
    <property type="match status" value="2"/>
</dbReference>
<accession>A0A1X7R0P5</accession>
<evidence type="ECO:0000256" key="8">
    <source>
        <dbReference type="SAM" id="Coils"/>
    </source>
</evidence>
<dbReference type="InterPro" id="IPR003437">
    <property type="entry name" value="GcvP"/>
</dbReference>
<dbReference type="InterPro" id="IPR049316">
    <property type="entry name" value="GDC-P_C"/>
</dbReference>
<comment type="function">
    <text evidence="7">The glycine cleavage system catalyzes the degradation of glycine.</text>
</comment>
<keyword evidence="4 7" id="KW-0560">Oxidoreductase</keyword>
<organism evidence="11 12">
    <name type="scientific">Maudiozyma saulgeensis</name>
    <dbReference type="NCBI Taxonomy" id="1789683"/>
    <lineage>
        <taxon>Eukaryota</taxon>
        <taxon>Fungi</taxon>
        <taxon>Dikarya</taxon>
        <taxon>Ascomycota</taxon>
        <taxon>Saccharomycotina</taxon>
        <taxon>Saccharomycetes</taxon>
        <taxon>Saccharomycetales</taxon>
        <taxon>Saccharomycetaceae</taxon>
        <taxon>Maudiozyma</taxon>
    </lineage>
</organism>
<evidence type="ECO:0000256" key="3">
    <source>
        <dbReference type="ARBA" id="ARBA00022898"/>
    </source>
</evidence>
<dbReference type="InterPro" id="IPR015424">
    <property type="entry name" value="PyrdxlP-dep_Trfase"/>
</dbReference>
<dbReference type="Gene3D" id="3.40.640.10">
    <property type="entry name" value="Type I PLP-dependent aspartate aminotransferase-like (Major domain)"/>
    <property type="match status" value="2"/>
</dbReference>
<feature type="domain" description="Glycine cleavage system P-protein N-terminal" evidence="9">
    <location>
        <begin position="62"/>
        <end position="504"/>
    </location>
</feature>
<dbReference type="GO" id="GO:0030170">
    <property type="term" value="F:pyridoxal phosphate binding"/>
    <property type="evidence" value="ECO:0007669"/>
    <property type="project" value="TreeGrafter"/>
</dbReference>
<dbReference type="PANTHER" id="PTHR11773:SF1">
    <property type="entry name" value="GLYCINE DEHYDROGENASE (DECARBOXYLATING), MITOCHONDRIAL"/>
    <property type="match status" value="1"/>
</dbReference>
<dbReference type="Proteomes" id="UP000196158">
    <property type="component" value="Unassembled WGS sequence"/>
</dbReference>
<comment type="subcellular location">
    <subcellularLocation>
        <location evidence="7">Mitochondrion</location>
    </subcellularLocation>
</comment>
<evidence type="ECO:0000256" key="7">
    <source>
        <dbReference type="RuleBase" id="RU364056"/>
    </source>
</evidence>
<dbReference type="GO" id="GO:0016594">
    <property type="term" value="F:glycine binding"/>
    <property type="evidence" value="ECO:0007669"/>
    <property type="project" value="TreeGrafter"/>
</dbReference>
<evidence type="ECO:0000313" key="11">
    <source>
        <dbReference type="EMBL" id="SMN19039.1"/>
    </source>
</evidence>
<name>A0A1X7R0P5_9SACH</name>
<dbReference type="InterPro" id="IPR020581">
    <property type="entry name" value="GDC_P"/>
</dbReference>
<gene>
    <name evidence="11" type="ORF">KASA_0P01771G</name>
</gene>
<feature type="modified residue" description="N6-(pyridoxal phosphate)lysine" evidence="6">
    <location>
        <position position="769"/>
    </location>
</feature>